<evidence type="ECO:0000256" key="1">
    <source>
        <dbReference type="SAM" id="MobiDB-lite"/>
    </source>
</evidence>
<keyword evidence="3" id="KW-1185">Reference proteome</keyword>
<proteinExistence type="predicted"/>
<reference evidence="2 3" key="1">
    <citation type="submission" date="2016-07" db="EMBL/GenBank/DDBJ databases">
        <title>Draft genome of the white-rot fungus Obba rivulosa 3A-2.</title>
        <authorList>
            <consortium name="DOE Joint Genome Institute"/>
            <person name="Miettinen O."/>
            <person name="Riley R."/>
            <person name="Acob R."/>
            <person name="Barry K."/>
            <person name="Cullen D."/>
            <person name="De Vries R."/>
            <person name="Hainaut M."/>
            <person name="Hatakka A."/>
            <person name="Henrissat B."/>
            <person name="Hilden K."/>
            <person name="Kuo R."/>
            <person name="Labutti K."/>
            <person name="Lipzen A."/>
            <person name="Makela M.R."/>
            <person name="Sandor L."/>
            <person name="Spatafora J.W."/>
            <person name="Grigoriev I.V."/>
            <person name="Hibbett D.S."/>
        </authorList>
    </citation>
    <scope>NUCLEOTIDE SEQUENCE [LARGE SCALE GENOMIC DNA]</scope>
    <source>
        <strain evidence="2 3">3A-2</strain>
    </source>
</reference>
<evidence type="ECO:0000313" key="2">
    <source>
        <dbReference type="EMBL" id="OCH91823.1"/>
    </source>
</evidence>
<feature type="region of interest" description="Disordered" evidence="1">
    <location>
        <begin position="1"/>
        <end position="36"/>
    </location>
</feature>
<gene>
    <name evidence="2" type="ORF">OBBRIDRAFT_825117</name>
</gene>
<organism evidence="2 3">
    <name type="scientific">Obba rivulosa</name>
    <dbReference type="NCBI Taxonomy" id="1052685"/>
    <lineage>
        <taxon>Eukaryota</taxon>
        <taxon>Fungi</taxon>
        <taxon>Dikarya</taxon>
        <taxon>Basidiomycota</taxon>
        <taxon>Agaricomycotina</taxon>
        <taxon>Agaricomycetes</taxon>
        <taxon>Polyporales</taxon>
        <taxon>Gelatoporiaceae</taxon>
        <taxon>Obba</taxon>
    </lineage>
</organism>
<sequence>METNARLKGPVVGTRAFSPRLRSGKATIPGPPVATSSTAPPARAICVIVPACPRLRRAIHTRPRPTHDLGPAELCTRCQSARPMPGASGSAAQSRRSSTCCAYFGRCICTLDIRARELWELSCARRGQQANIIVQMSVHSGFLPDDVAVLCDLIKILAPVAELRTDISIRHAPIFYTGFHHLACTLAWYLVRKVLSASRSGGGNVNNKIMDYRAGPLRWVIYEVVTAGLDLDDLDDRQEAPD</sequence>
<dbReference type="AlphaFoldDB" id="A0A8E2AWW1"/>
<evidence type="ECO:0000313" key="3">
    <source>
        <dbReference type="Proteomes" id="UP000250043"/>
    </source>
</evidence>
<accession>A0A8E2AWW1</accession>
<dbReference type="EMBL" id="KV722379">
    <property type="protein sequence ID" value="OCH91823.1"/>
    <property type="molecule type" value="Genomic_DNA"/>
</dbReference>
<protein>
    <submittedName>
        <fullName evidence="2">Uncharacterized protein</fullName>
    </submittedName>
</protein>
<name>A0A8E2AWW1_9APHY</name>
<dbReference type="Proteomes" id="UP000250043">
    <property type="component" value="Unassembled WGS sequence"/>
</dbReference>